<evidence type="ECO:0000259" key="2">
    <source>
        <dbReference type="Pfam" id="PF08818"/>
    </source>
</evidence>
<dbReference type="SUPFAM" id="SSF159888">
    <property type="entry name" value="YdhG-like"/>
    <property type="match status" value="1"/>
</dbReference>
<dbReference type="AlphaFoldDB" id="A0A9X2BXM0"/>
<evidence type="ECO:0000313" key="3">
    <source>
        <dbReference type="EMBL" id="MCK9684723.1"/>
    </source>
</evidence>
<dbReference type="InterPro" id="IPR014922">
    <property type="entry name" value="YdhG-like"/>
</dbReference>
<dbReference type="Pfam" id="PF08818">
    <property type="entry name" value="DUF1801"/>
    <property type="match status" value="1"/>
</dbReference>
<protein>
    <submittedName>
        <fullName evidence="3">DUF1801 domain-containing protein</fullName>
    </submittedName>
</protein>
<organism evidence="3 4">
    <name type="scientific">Scleromatobacter humisilvae</name>
    <dbReference type="NCBI Taxonomy" id="2897159"/>
    <lineage>
        <taxon>Bacteria</taxon>
        <taxon>Pseudomonadati</taxon>
        <taxon>Pseudomonadota</taxon>
        <taxon>Betaproteobacteria</taxon>
        <taxon>Burkholderiales</taxon>
        <taxon>Sphaerotilaceae</taxon>
        <taxon>Scleromatobacter</taxon>
    </lineage>
</organism>
<evidence type="ECO:0000256" key="1">
    <source>
        <dbReference type="SAM" id="MobiDB-lite"/>
    </source>
</evidence>
<feature type="domain" description="YdhG-like" evidence="2">
    <location>
        <begin position="34"/>
        <end position="121"/>
    </location>
</feature>
<dbReference type="EMBL" id="JAJLJH010000001">
    <property type="protein sequence ID" value="MCK9684723.1"/>
    <property type="molecule type" value="Genomic_DNA"/>
</dbReference>
<reference evidence="3" key="1">
    <citation type="submission" date="2021-11" db="EMBL/GenBank/DDBJ databases">
        <title>BS-T2-15 a new species belonging to the Comamonadaceae family isolated from the soil of a French oak forest.</title>
        <authorList>
            <person name="Mieszkin S."/>
            <person name="Alain K."/>
        </authorList>
    </citation>
    <scope>NUCLEOTIDE SEQUENCE</scope>
    <source>
        <strain evidence="3">BS-T2-15</strain>
    </source>
</reference>
<proteinExistence type="predicted"/>
<accession>A0A9X2BXM0</accession>
<evidence type="ECO:0000313" key="4">
    <source>
        <dbReference type="Proteomes" id="UP001139353"/>
    </source>
</evidence>
<gene>
    <name evidence="3" type="ORF">LPC04_03265</name>
</gene>
<name>A0A9X2BXM0_9BURK</name>
<comment type="caution">
    <text evidence="3">The sequence shown here is derived from an EMBL/GenBank/DDBJ whole genome shotgun (WGS) entry which is preliminary data.</text>
</comment>
<feature type="region of interest" description="Disordered" evidence="1">
    <location>
        <begin position="124"/>
        <end position="146"/>
    </location>
</feature>
<dbReference type="Proteomes" id="UP001139353">
    <property type="component" value="Unassembled WGS sequence"/>
</dbReference>
<keyword evidence="4" id="KW-1185">Reference proteome</keyword>
<dbReference type="RefSeq" id="WP_275680747.1">
    <property type="nucleotide sequence ID" value="NZ_JAJLJH010000001.1"/>
</dbReference>
<sequence>MQRLFRFPAAARRDPAVAAWFDTHPGELGALARHWFDVLRASGDDIHELLHDGQPTACVGDAAFAYVDAFTGHVNLGFFHGNELTDPAALLQGAGRFMRHVKLVPGREVDDAALRRLIADAHADMQTRQSAQRPPCTGTGRVSRST</sequence>